<proteinExistence type="predicted"/>
<gene>
    <name evidence="2" type="ORF">NQ318_003668</name>
</gene>
<dbReference type="Proteomes" id="UP001162162">
    <property type="component" value="Unassembled WGS sequence"/>
</dbReference>
<comment type="caution">
    <text evidence="2">The sequence shown here is derived from an EMBL/GenBank/DDBJ whole genome shotgun (WGS) entry which is preliminary data.</text>
</comment>
<reference evidence="2" key="1">
    <citation type="journal article" date="2023" name="Insect Mol. Biol.">
        <title>Genome sequencing provides insights into the evolution of gene families encoding plant cell wall-degrading enzymes in longhorned beetles.</title>
        <authorList>
            <person name="Shin N.R."/>
            <person name="Okamura Y."/>
            <person name="Kirsch R."/>
            <person name="Pauchet Y."/>
        </authorList>
    </citation>
    <scope>NUCLEOTIDE SEQUENCE</scope>
    <source>
        <strain evidence="2">AMC_N1</strain>
    </source>
</reference>
<evidence type="ECO:0000256" key="1">
    <source>
        <dbReference type="SAM" id="Phobius"/>
    </source>
</evidence>
<evidence type="ECO:0000313" key="3">
    <source>
        <dbReference type="Proteomes" id="UP001162162"/>
    </source>
</evidence>
<protein>
    <submittedName>
        <fullName evidence="2">Uncharacterized protein</fullName>
    </submittedName>
</protein>
<organism evidence="2 3">
    <name type="scientific">Aromia moschata</name>
    <dbReference type="NCBI Taxonomy" id="1265417"/>
    <lineage>
        <taxon>Eukaryota</taxon>
        <taxon>Metazoa</taxon>
        <taxon>Ecdysozoa</taxon>
        <taxon>Arthropoda</taxon>
        <taxon>Hexapoda</taxon>
        <taxon>Insecta</taxon>
        <taxon>Pterygota</taxon>
        <taxon>Neoptera</taxon>
        <taxon>Endopterygota</taxon>
        <taxon>Coleoptera</taxon>
        <taxon>Polyphaga</taxon>
        <taxon>Cucujiformia</taxon>
        <taxon>Chrysomeloidea</taxon>
        <taxon>Cerambycidae</taxon>
        <taxon>Cerambycinae</taxon>
        <taxon>Callichromatini</taxon>
        <taxon>Aromia</taxon>
    </lineage>
</organism>
<name>A0AAV8X2M9_9CUCU</name>
<dbReference type="EMBL" id="JAPWTK010001317">
    <property type="protein sequence ID" value="KAJ8933003.1"/>
    <property type="molecule type" value="Genomic_DNA"/>
</dbReference>
<feature type="transmembrane region" description="Helical" evidence="1">
    <location>
        <begin position="34"/>
        <end position="53"/>
    </location>
</feature>
<accession>A0AAV8X2M9</accession>
<evidence type="ECO:0000313" key="2">
    <source>
        <dbReference type="EMBL" id="KAJ8933003.1"/>
    </source>
</evidence>
<keyword evidence="1" id="KW-1133">Transmembrane helix</keyword>
<keyword evidence="1" id="KW-0472">Membrane</keyword>
<keyword evidence="3" id="KW-1185">Reference proteome</keyword>
<sequence length="154" mass="18102">MATKKIILYDSEKRYVFWVKLMFLQQMLNVRPQFIFNSHLYIFPYLLLIHIFVTELLKRVISQEPQSSTSTNVDYENYDCDNDGTNGDFINEEDTVCVYTGGVHPVYYYYWKHIGLWKEPSIVGNCRKKGVGRITKELTEKGYNVTGPQCSYKL</sequence>
<keyword evidence="1" id="KW-0812">Transmembrane</keyword>
<dbReference type="AlphaFoldDB" id="A0AAV8X2M9"/>